<sequence length="219" mass="22764">MGRAAVFPEHAMALHPFPTLAALFMAALIPTALAAQGPLIDESFLTDRSYVVLVPPAEAASAWVCIGMDAQGNGALRQPDAAALQEALTQDWTATARCDAGMAQIRITGPGGTAAQDFAVGRHYVDGVARLLSFDVSAAIGQCQNWFESLPEACRNAPEAEGCSAALDQSFSFGPGAPLPGSAPLGISASCVNGDIAPRRITPQLELRCLHETICLAAF</sequence>
<evidence type="ECO:0000313" key="2">
    <source>
        <dbReference type="Proteomes" id="UP000199392"/>
    </source>
</evidence>
<reference evidence="2" key="1">
    <citation type="submission" date="2016-10" db="EMBL/GenBank/DDBJ databases">
        <authorList>
            <person name="Varghese N."/>
            <person name="Submissions S."/>
        </authorList>
    </citation>
    <scope>NUCLEOTIDE SEQUENCE [LARGE SCALE GENOMIC DNA]</scope>
    <source>
        <strain evidence="2">DSM 26894</strain>
    </source>
</reference>
<accession>A0A1I6PLL2</accession>
<protein>
    <submittedName>
        <fullName evidence="1">Uncharacterized protein</fullName>
    </submittedName>
</protein>
<gene>
    <name evidence="1" type="ORF">SAMN04488050_101620</name>
</gene>
<name>A0A1I6PLL2_9RHOB</name>
<dbReference type="Proteomes" id="UP000199392">
    <property type="component" value="Unassembled WGS sequence"/>
</dbReference>
<organism evidence="1 2">
    <name type="scientific">Alloyangia pacifica</name>
    <dbReference type="NCBI Taxonomy" id="311180"/>
    <lineage>
        <taxon>Bacteria</taxon>
        <taxon>Pseudomonadati</taxon>
        <taxon>Pseudomonadota</taxon>
        <taxon>Alphaproteobacteria</taxon>
        <taxon>Rhodobacterales</taxon>
        <taxon>Roseobacteraceae</taxon>
        <taxon>Alloyangia</taxon>
    </lineage>
</organism>
<keyword evidence="2" id="KW-1185">Reference proteome</keyword>
<evidence type="ECO:0000313" key="1">
    <source>
        <dbReference type="EMBL" id="SFS40955.1"/>
    </source>
</evidence>
<proteinExistence type="predicted"/>
<dbReference type="EMBL" id="FOZW01000001">
    <property type="protein sequence ID" value="SFS40955.1"/>
    <property type="molecule type" value="Genomic_DNA"/>
</dbReference>
<dbReference type="AlphaFoldDB" id="A0A1I6PLL2"/>